<name>A0A511UST1_9GAMM</name>
<accession>A0A511UST1</accession>
<keyword evidence="2" id="KW-0472">Membrane</keyword>
<evidence type="ECO:0000313" key="3">
    <source>
        <dbReference type="EMBL" id="GEN29656.1"/>
    </source>
</evidence>
<feature type="transmembrane region" description="Helical" evidence="2">
    <location>
        <begin position="12"/>
        <end position="34"/>
    </location>
</feature>
<dbReference type="EMBL" id="BJXV01000029">
    <property type="protein sequence ID" value="GEN29656.1"/>
    <property type="molecule type" value="Genomic_DNA"/>
</dbReference>
<organism evidence="3 4">
    <name type="scientific">Halovibrio variabilis</name>
    <dbReference type="NCBI Taxonomy" id="31910"/>
    <lineage>
        <taxon>Bacteria</taxon>
        <taxon>Pseudomonadati</taxon>
        <taxon>Pseudomonadota</taxon>
        <taxon>Gammaproteobacteria</taxon>
        <taxon>Oceanospirillales</taxon>
        <taxon>Halomonadaceae</taxon>
        <taxon>Halovibrio</taxon>
    </lineage>
</organism>
<feature type="transmembrane region" description="Helical" evidence="2">
    <location>
        <begin position="46"/>
        <end position="64"/>
    </location>
</feature>
<keyword evidence="2" id="KW-1133">Transmembrane helix</keyword>
<evidence type="ECO:0000256" key="2">
    <source>
        <dbReference type="SAM" id="Phobius"/>
    </source>
</evidence>
<evidence type="ECO:0000313" key="4">
    <source>
        <dbReference type="Proteomes" id="UP000321303"/>
    </source>
</evidence>
<protein>
    <submittedName>
        <fullName evidence="3">Uncharacterized protein</fullName>
    </submittedName>
</protein>
<feature type="coiled-coil region" evidence="1">
    <location>
        <begin position="120"/>
        <end position="196"/>
    </location>
</feature>
<keyword evidence="4" id="KW-1185">Reference proteome</keyword>
<reference evidence="3 4" key="1">
    <citation type="submission" date="2019-07" db="EMBL/GenBank/DDBJ databases">
        <title>Whole genome shotgun sequence of Halomonas variabilis NBRC 102410.</title>
        <authorList>
            <person name="Hosoyama A."/>
            <person name="Uohara A."/>
            <person name="Ohji S."/>
            <person name="Ichikawa N."/>
        </authorList>
    </citation>
    <scope>NUCLEOTIDE SEQUENCE [LARGE SCALE GENOMIC DNA]</scope>
    <source>
        <strain evidence="3 4">NBRC 102410</strain>
    </source>
</reference>
<proteinExistence type="predicted"/>
<keyword evidence="1" id="KW-0175">Coiled coil</keyword>
<keyword evidence="2" id="KW-0812">Transmembrane</keyword>
<dbReference type="AlphaFoldDB" id="A0A511UST1"/>
<gene>
    <name evidence="3" type="ORF">HVA01_33020</name>
</gene>
<sequence length="276" mass="32050">MRKTEFRMSTGTIKDIAIIAIIAIVGWKIIAADFSFTFENIRTSDLLSLLLALFAIGLSVALFIKANEISNMFYDNMYKFTKDNSELLGRMESGFGEQLRHLDQGYSGLRDKFDKLPLDLGKTREKVEDEKAEVVKLKSEKEELLNQLAERANLQEEEKQELFSRLQQSEAQLNRAERLMRRHQRKLRDAEDAETTINGVLVRAIKHTQRKVVRLLDIDDFESSDDDDIYNSWILIKDELPRVYLKDLRNGRVLDRDFLLTPKGIQFFRDVAAENI</sequence>
<comment type="caution">
    <text evidence="3">The sequence shown here is derived from an EMBL/GenBank/DDBJ whole genome shotgun (WGS) entry which is preliminary data.</text>
</comment>
<evidence type="ECO:0000256" key="1">
    <source>
        <dbReference type="SAM" id="Coils"/>
    </source>
</evidence>
<dbReference type="Proteomes" id="UP000321303">
    <property type="component" value="Unassembled WGS sequence"/>
</dbReference>